<dbReference type="PANTHER" id="PTHR20835:SF0">
    <property type="entry name" value="E3 UBIQUITIN-PROTEIN LIGASE PPP1R11"/>
    <property type="match status" value="1"/>
</dbReference>
<proteinExistence type="predicted"/>
<feature type="region of interest" description="Disordered" evidence="3">
    <location>
        <begin position="146"/>
        <end position="172"/>
    </location>
</feature>
<dbReference type="RefSeq" id="XP_017030114.1">
    <property type="nucleotide sequence ID" value="XM_017174625.3"/>
</dbReference>
<dbReference type="GO" id="GO:0004865">
    <property type="term" value="F:protein serine/threonine phosphatase inhibitor activity"/>
    <property type="evidence" value="ECO:0007669"/>
    <property type="project" value="InterPro"/>
</dbReference>
<dbReference type="OrthoDB" id="307488at2759"/>
<evidence type="ECO:0000256" key="1">
    <source>
        <dbReference type="ARBA" id="ARBA00021994"/>
    </source>
</evidence>
<name>A0A6P4J440_DROKI</name>
<dbReference type="PANTHER" id="PTHR20835">
    <property type="entry name" value="E3 UBIQUITIN-PROTEIN LIGASE PPP1R11-RELATED"/>
    <property type="match status" value="1"/>
</dbReference>
<dbReference type="GO" id="GO:0005634">
    <property type="term" value="C:nucleus"/>
    <property type="evidence" value="ECO:0007669"/>
    <property type="project" value="TreeGrafter"/>
</dbReference>
<sequence length="192" mass="21468">MDQPKTNVSTIDAETEPKLPAPATKVLLIGSSPVTAEIEIQAVPVPEDTGCVLRLRLASQVPQTSRRRVCFHEGVVDNEHLNRRKSKCCCIYRKPHAFDESSSSADDECEHCFGHPEVRTRNRLEKQRRRRPTCGCCSCGACHQTTNQGEGGSQTEVHKQQELETQQDEGQIVTDRCEPTQEQYESPVPSHS</sequence>
<evidence type="ECO:0000313" key="5">
    <source>
        <dbReference type="RefSeq" id="XP_017030114.1"/>
    </source>
</evidence>
<evidence type="ECO:0000313" key="4">
    <source>
        <dbReference type="Proteomes" id="UP001652661"/>
    </source>
</evidence>
<organism evidence="4 5">
    <name type="scientific">Drosophila kikkawai</name>
    <name type="common">Fruit fly</name>
    <dbReference type="NCBI Taxonomy" id="30033"/>
    <lineage>
        <taxon>Eukaryota</taxon>
        <taxon>Metazoa</taxon>
        <taxon>Ecdysozoa</taxon>
        <taxon>Arthropoda</taxon>
        <taxon>Hexapoda</taxon>
        <taxon>Insecta</taxon>
        <taxon>Pterygota</taxon>
        <taxon>Neoptera</taxon>
        <taxon>Endopterygota</taxon>
        <taxon>Diptera</taxon>
        <taxon>Brachycera</taxon>
        <taxon>Muscomorpha</taxon>
        <taxon>Ephydroidea</taxon>
        <taxon>Drosophilidae</taxon>
        <taxon>Drosophila</taxon>
        <taxon>Sophophora</taxon>
    </lineage>
</organism>
<dbReference type="AlphaFoldDB" id="A0A6P4J440"/>
<reference evidence="5" key="1">
    <citation type="submission" date="2025-08" db="UniProtKB">
        <authorList>
            <consortium name="RefSeq"/>
        </authorList>
    </citation>
    <scope>IDENTIFICATION</scope>
    <source>
        <strain evidence="5">14028-0561.14</strain>
        <tissue evidence="5">Whole fly</tissue>
    </source>
</reference>
<protein>
    <recommendedName>
        <fullName evidence="1">E3 ubiquitin-protein ligase PPP1R11</fullName>
    </recommendedName>
    <alternativeName>
        <fullName evidence="2">Protein phosphatase 1 regulatory subunit 11</fullName>
    </alternativeName>
</protein>
<dbReference type="Proteomes" id="UP001652661">
    <property type="component" value="Chromosome X"/>
</dbReference>
<dbReference type="Pfam" id="PF07491">
    <property type="entry name" value="PPI_Ypi1"/>
    <property type="match status" value="1"/>
</dbReference>
<evidence type="ECO:0000256" key="2">
    <source>
        <dbReference type="ARBA" id="ARBA00031039"/>
    </source>
</evidence>
<accession>A0A6P4J440</accession>
<keyword evidence="4" id="KW-1185">Reference proteome</keyword>
<dbReference type="GO" id="GO:0008157">
    <property type="term" value="F:protein phosphatase 1 binding"/>
    <property type="evidence" value="ECO:0007669"/>
    <property type="project" value="TreeGrafter"/>
</dbReference>
<evidence type="ECO:0000256" key="3">
    <source>
        <dbReference type="SAM" id="MobiDB-lite"/>
    </source>
</evidence>
<dbReference type="InterPro" id="IPR011107">
    <property type="entry name" value="PPI_Ypi1"/>
</dbReference>
<gene>
    <name evidence="5" type="primary">I-3</name>
</gene>